<sequence>MIKSKLSHYESKFEELMKTLEKKMDIRLRDKSIPHPEVFFSYSWVNSQQAVTLGTRYSIVMYNLPSYLFFSYLWVNSQHAATLGIR</sequence>
<comment type="caution">
    <text evidence="1">The sequence shown here is derived from an EMBL/GenBank/DDBJ whole genome shotgun (WGS) entry which is preliminary data.</text>
</comment>
<name>A0A9D4FJJ5_DREPO</name>
<accession>A0A9D4FJJ5</accession>
<organism evidence="1 2">
    <name type="scientific">Dreissena polymorpha</name>
    <name type="common">Zebra mussel</name>
    <name type="synonym">Mytilus polymorpha</name>
    <dbReference type="NCBI Taxonomy" id="45954"/>
    <lineage>
        <taxon>Eukaryota</taxon>
        <taxon>Metazoa</taxon>
        <taxon>Spiralia</taxon>
        <taxon>Lophotrochozoa</taxon>
        <taxon>Mollusca</taxon>
        <taxon>Bivalvia</taxon>
        <taxon>Autobranchia</taxon>
        <taxon>Heteroconchia</taxon>
        <taxon>Euheterodonta</taxon>
        <taxon>Imparidentia</taxon>
        <taxon>Neoheterodontei</taxon>
        <taxon>Myida</taxon>
        <taxon>Dreissenoidea</taxon>
        <taxon>Dreissenidae</taxon>
        <taxon>Dreissena</taxon>
    </lineage>
</organism>
<reference evidence="1" key="1">
    <citation type="journal article" date="2019" name="bioRxiv">
        <title>The Genome of the Zebra Mussel, Dreissena polymorpha: A Resource for Invasive Species Research.</title>
        <authorList>
            <person name="McCartney M.A."/>
            <person name="Auch B."/>
            <person name="Kono T."/>
            <person name="Mallez S."/>
            <person name="Zhang Y."/>
            <person name="Obille A."/>
            <person name="Becker A."/>
            <person name="Abrahante J.E."/>
            <person name="Garbe J."/>
            <person name="Badalamenti J.P."/>
            <person name="Herman A."/>
            <person name="Mangelson H."/>
            <person name="Liachko I."/>
            <person name="Sullivan S."/>
            <person name="Sone E.D."/>
            <person name="Koren S."/>
            <person name="Silverstein K.A.T."/>
            <person name="Beckman K.B."/>
            <person name="Gohl D.M."/>
        </authorList>
    </citation>
    <scope>NUCLEOTIDE SEQUENCE</scope>
    <source>
        <strain evidence="1">Duluth1</strain>
        <tissue evidence="1">Whole animal</tissue>
    </source>
</reference>
<evidence type="ECO:0000313" key="2">
    <source>
        <dbReference type="Proteomes" id="UP000828390"/>
    </source>
</evidence>
<proteinExistence type="predicted"/>
<keyword evidence="2" id="KW-1185">Reference proteome</keyword>
<evidence type="ECO:0000313" key="1">
    <source>
        <dbReference type="EMBL" id="KAH3797655.1"/>
    </source>
</evidence>
<dbReference type="Proteomes" id="UP000828390">
    <property type="component" value="Unassembled WGS sequence"/>
</dbReference>
<dbReference type="AlphaFoldDB" id="A0A9D4FJJ5"/>
<protein>
    <submittedName>
        <fullName evidence="1">Uncharacterized protein</fullName>
    </submittedName>
</protein>
<reference evidence="1" key="2">
    <citation type="submission" date="2020-11" db="EMBL/GenBank/DDBJ databases">
        <authorList>
            <person name="McCartney M.A."/>
            <person name="Auch B."/>
            <person name="Kono T."/>
            <person name="Mallez S."/>
            <person name="Becker A."/>
            <person name="Gohl D.M."/>
            <person name="Silverstein K.A.T."/>
            <person name="Koren S."/>
            <person name="Bechman K.B."/>
            <person name="Herman A."/>
            <person name="Abrahante J.E."/>
            <person name="Garbe J."/>
        </authorList>
    </citation>
    <scope>NUCLEOTIDE SEQUENCE</scope>
    <source>
        <strain evidence="1">Duluth1</strain>
        <tissue evidence="1">Whole animal</tissue>
    </source>
</reference>
<dbReference type="EMBL" id="JAIWYP010000007">
    <property type="protein sequence ID" value="KAH3797655.1"/>
    <property type="molecule type" value="Genomic_DNA"/>
</dbReference>
<gene>
    <name evidence="1" type="ORF">DPMN_151239</name>
</gene>